<dbReference type="NCBIfam" id="TIGR04406">
    <property type="entry name" value="LPS_export_lptB"/>
    <property type="match status" value="1"/>
</dbReference>
<dbReference type="CDD" id="cd03218">
    <property type="entry name" value="ABC_YhbG"/>
    <property type="match status" value="1"/>
</dbReference>
<comment type="function">
    <text evidence="4">Part of an ABC transporter complex. Transmembrane domains (TMD) form a pore in the inner membrane and the ATP-binding domain (NBD) is responsible for energy generation.</text>
</comment>
<dbReference type="RefSeq" id="WP_126044910.1">
    <property type="nucleotide sequence ID" value="NZ_RXFM01000056.1"/>
</dbReference>
<dbReference type="OrthoDB" id="7158404at2"/>
<comment type="caution">
    <text evidence="6">The sequence shown here is derived from an EMBL/GenBank/DDBJ whole genome shotgun (WGS) entry which is preliminary data.</text>
</comment>
<evidence type="ECO:0000256" key="3">
    <source>
        <dbReference type="ARBA" id="ARBA00022840"/>
    </source>
</evidence>
<keyword evidence="3 6" id="KW-0067">ATP-binding</keyword>
<evidence type="ECO:0000256" key="1">
    <source>
        <dbReference type="ARBA" id="ARBA00022448"/>
    </source>
</evidence>
<gene>
    <name evidence="6" type="primary">lptB</name>
    <name evidence="6" type="ORF">EIC27_04380</name>
</gene>
<evidence type="ECO:0000256" key="2">
    <source>
        <dbReference type="ARBA" id="ARBA00022741"/>
    </source>
</evidence>
<dbReference type="GO" id="GO:0005524">
    <property type="term" value="F:ATP binding"/>
    <property type="evidence" value="ECO:0007669"/>
    <property type="project" value="UniProtKB-KW"/>
</dbReference>
<dbReference type="PROSITE" id="PS00211">
    <property type="entry name" value="ABC_TRANSPORTER_1"/>
    <property type="match status" value="1"/>
</dbReference>
<dbReference type="PANTHER" id="PTHR45772">
    <property type="entry name" value="CONSERVED COMPONENT OF ABC TRANSPORTER FOR NATURAL AMINO ACIDS-RELATED"/>
    <property type="match status" value="1"/>
</dbReference>
<evidence type="ECO:0000256" key="4">
    <source>
        <dbReference type="ARBA" id="ARBA00024725"/>
    </source>
</evidence>
<dbReference type="InterPro" id="IPR027417">
    <property type="entry name" value="P-loop_NTPase"/>
</dbReference>
<dbReference type="PROSITE" id="PS50893">
    <property type="entry name" value="ABC_TRANSPORTER_2"/>
    <property type="match status" value="1"/>
</dbReference>
<proteinExistence type="predicted"/>
<accession>A0A429XHG9</accession>
<feature type="domain" description="ABC transporter" evidence="5">
    <location>
        <begin position="2"/>
        <end position="234"/>
    </location>
</feature>
<evidence type="ECO:0000313" key="7">
    <source>
        <dbReference type="Proteomes" id="UP000279470"/>
    </source>
</evidence>
<keyword evidence="1" id="KW-0813">Transport</keyword>
<reference evidence="7" key="1">
    <citation type="submission" date="2018-11" db="EMBL/GenBank/DDBJ databases">
        <title>Phylogenetic, genomic, and biogeographic characterization of a novel and ubiquitous marine invertebrate-associated Rickettsiales parasite, Candidatus Marinoinvertebrata rohwerii, gen. nov., sp. nov.</title>
        <authorList>
            <person name="Klinges J.G."/>
            <person name="Rosales S.M."/>
            <person name="Mcminds R."/>
            <person name="Shaver E.C."/>
            <person name="Shantz A."/>
            <person name="Peters E.C."/>
            <person name="Burkepile D.E."/>
            <person name="Silliman B.R."/>
            <person name="Vega Thurber R.L."/>
        </authorList>
    </citation>
    <scope>NUCLEOTIDE SEQUENCE [LARGE SCALE GENOMIC DNA]</scope>
    <source>
        <strain evidence="7">a_cerv_44</strain>
    </source>
</reference>
<dbReference type="PANTHER" id="PTHR45772:SF10">
    <property type="entry name" value="LIPOPOLYSACCHARIDE EXPORT SYSTEM ATP-BINDING PROTEIN LPTB"/>
    <property type="match status" value="1"/>
</dbReference>
<dbReference type="SMART" id="SM00382">
    <property type="entry name" value="AAA"/>
    <property type="match status" value="1"/>
</dbReference>
<dbReference type="GO" id="GO:0043190">
    <property type="term" value="C:ATP-binding cassette (ABC) transporter complex"/>
    <property type="evidence" value="ECO:0007669"/>
    <property type="project" value="InterPro"/>
</dbReference>
<dbReference type="GO" id="GO:0016887">
    <property type="term" value="F:ATP hydrolysis activity"/>
    <property type="evidence" value="ECO:0007669"/>
    <property type="project" value="InterPro"/>
</dbReference>
<dbReference type="AlphaFoldDB" id="A0A429XHG9"/>
<evidence type="ECO:0000259" key="5">
    <source>
        <dbReference type="PROSITE" id="PS50893"/>
    </source>
</evidence>
<dbReference type="InterPro" id="IPR051120">
    <property type="entry name" value="ABC_AA/LPS_Transport"/>
</dbReference>
<evidence type="ECO:0000313" key="6">
    <source>
        <dbReference type="EMBL" id="RST65097.1"/>
    </source>
</evidence>
<dbReference type="InterPro" id="IPR030921">
    <property type="entry name" value="LPS_export_LptB"/>
</dbReference>
<dbReference type="InterPro" id="IPR003593">
    <property type="entry name" value="AAA+_ATPase"/>
</dbReference>
<dbReference type="SUPFAM" id="SSF52540">
    <property type="entry name" value="P-loop containing nucleoside triphosphate hydrolases"/>
    <property type="match status" value="1"/>
</dbReference>
<sequence length="236" mass="26484">MLVAENLFKTYSKKKIVNDVTISVSNSEIVGLLGPNGAGKSTSFYIISGLIKPDVGKVFFNGVDITSLSLSYRAKLGISYLPQEISIFRNMTVQENLMTVLEIIEKDKTKREQRLEELLAEFSIDHLKFSHAISLSGGERRRLEIARCVAMKPKYILLDEPLAGIDPIAIENIIDLIKNLKKQKIGILITDHNVKEALALVDRAYILYNGSVIACDDSKNIIKNKQIRRIYLGNNF</sequence>
<dbReference type="Proteomes" id="UP000279470">
    <property type="component" value="Unassembled WGS sequence"/>
</dbReference>
<keyword evidence="2" id="KW-0547">Nucleotide-binding</keyword>
<dbReference type="InterPro" id="IPR003439">
    <property type="entry name" value="ABC_transporter-like_ATP-bd"/>
</dbReference>
<name>A0A429XHG9_9RICK</name>
<dbReference type="GO" id="GO:0055085">
    <property type="term" value="P:transmembrane transport"/>
    <property type="evidence" value="ECO:0007669"/>
    <property type="project" value="InterPro"/>
</dbReference>
<dbReference type="Gene3D" id="3.40.50.300">
    <property type="entry name" value="P-loop containing nucleotide triphosphate hydrolases"/>
    <property type="match status" value="1"/>
</dbReference>
<protein>
    <submittedName>
        <fullName evidence="6">LPS export ABC transporter ATP-binding protein</fullName>
    </submittedName>
</protein>
<dbReference type="Pfam" id="PF00005">
    <property type="entry name" value="ABC_tran"/>
    <property type="match status" value="1"/>
</dbReference>
<organism evidence="6 7">
    <name type="scientific">Candidatus Aquarickettsia rohweri</name>
    <dbReference type="NCBI Taxonomy" id="2602574"/>
    <lineage>
        <taxon>Bacteria</taxon>
        <taxon>Pseudomonadati</taxon>
        <taxon>Pseudomonadota</taxon>
        <taxon>Alphaproteobacteria</taxon>
        <taxon>Rickettsiales</taxon>
        <taxon>Candidatus Midichloriaceae</taxon>
        <taxon>Candidatus Aquarickettsia</taxon>
    </lineage>
</organism>
<dbReference type="InterPro" id="IPR017871">
    <property type="entry name" value="ABC_transporter-like_CS"/>
</dbReference>
<dbReference type="EMBL" id="RXFM01000056">
    <property type="protein sequence ID" value="RST65097.1"/>
    <property type="molecule type" value="Genomic_DNA"/>
</dbReference>
<keyword evidence="7" id="KW-1185">Reference proteome</keyword>